<evidence type="ECO:0000256" key="2">
    <source>
        <dbReference type="ARBA" id="ARBA00010617"/>
    </source>
</evidence>
<dbReference type="InterPro" id="IPR002401">
    <property type="entry name" value="Cyt_P450_E_grp-I"/>
</dbReference>
<keyword evidence="10" id="KW-1185">Reference proteome</keyword>
<protein>
    <submittedName>
        <fullName evidence="11">Unspecific monooxygenase</fullName>
    </submittedName>
</protein>
<dbReference type="EMBL" id="UYYA01000527">
    <property type="protein sequence ID" value="VDM54119.1"/>
    <property type="molecule type" value="Genomic_DNA"/>
</dbReference>
<proteinExistence type="inferred from homology"/>
<dbReference type="WBParaSite" id="ACOC_0000253301-mRNA-1">
    <property type="protein sequence ID" value="ACOC_0000253301-mRNA-1"/>
    <property type="gene ID" value="ACOC_0000253301"/>
</dbReference>
<comment type="similarity">
    <text evidence="2 8">Belongs to the cytochrome P450 family.</text>
</comment>
<keyword evidence="5 7" id="KW-0408">Iron</keyword>
<dbReference type="Gene3D" id="1.10.630.10">
    <property type="entry name" value="Cytochrome P450"/>
    <property type="match status" value="1"/>
</dbReference>
<dbReference type="PRINTS" id="PR00463">
    <property type="entry name" value="EP450I"/>
</dbReference>
<reference evidence="11" key="1">
    <citation type="submission" date="2016-04" db="UniProtKB">
        <authorList>
            <consortium name="WormBaseParasite"/>
        </authorList>
    </citation>
    <scope>IDENTIFICATION</scope>
</reference>
<evidence type="ECO:0000313" key="9">
    <source>
        <dbReference type="EMBL" id="VDM54119.1"/>
    </source>
</evidence>
<dbReference type="GO" id="GO:0016712">
    <property type="term" value="F:oxidoreductase activity, acting on paired donors, with incorporation or reduction of molecular oxygen, reduced flavin or flavoprotein as one donor, and incorporation of one atom of oxygen"/>
    <property type="evidence" value="ECO:0007669"/>
    <property type="project" value="TreeGrafter"/>
</dbReference>
<evidence type="ECO:0000256" key="7">
    <source>
        <dbReference type="PIRSR" id="PIRSR602401-1"/>
    </source>
</evidence>
<evidence type="ECO:0000256" key="8">
    <source>
        <dbReference type="RuleBase" id="RU000461"/>
    </source>
</evidence>
<reference evidence="9 10" key="2">
    <citation type="submission" date="2018-11" db="EMBL/GenBank/DDBJ databases">
        <authorList>
            <consortium name="Pathogen Informatics"/>
        </authorList>
    </citation>
    <scope>NUCLEOTIDE SEQUENCE [LARGE SCALE GENOMIC DNA]</scope>
    <source>
        <strain evidence="9 10">Costa Rica</strain>
    </source>
</reference>
<dbReference type="OrthoDB" id="2789670at2759"/>
<dbReference type="PRINTS" id="PR00385">
    <property type="entry name" value="P450"/>
</dbReference>
<name>A0A158PEX1_ANGCS</name>
<dbReference type="GO" id="GO:0005737">
    <property type="term" value="C:cytoplasm"/>
    <property type="evidence" value="ECO:0007669"/>
    <property type="project" value="TreeGrafter"/>
</dbReference>
<keyword evidence="7 8" id="KW-0349">Heme</keyword>
<dbReference type="GO" id="GO:0020037">
    <property type="term" value="F:heme binding"/>
    <property type="evidence" value="ECO:0007669"/>
    <property type="project" value="InterPro"/>
</dbReference>
<evidence type="ECO:0000313" key="10">
    <source>
        <dbReference type="Proteomes" id="UP000267027"/>
    </source>
</evidence>
<keyword evidence="4 8" id="KW-0560">Oxidoreductase</keyword>
<dbReference type="OMA" id="YECIVEL"/>
<dbReference type="STRING" id="334426.A0A158PEX1"/>
<evidence type="ECO:0000256" key="5">
    <source>
        <dbReference type="ARBA" id="ARBA00023004"/>
    </source>
</evidence>
<dbReference type="InterPro" id="IPR036396">
    <property type="entry name" value="Cyt_P450_sf"/>
</dbReference>
<dbReference type="InterPro" id="IPR001128">
    <property type="entry name" value="Cyt_P450"/>
</dbReference>
<evidence type="ECO:0000256" key="6">
    <source>
        <dbReference type="ARBA" id="ARBA00023033"/>
    </source>
</evidence>
<evidence type="ECO:0000313" key="11">
    <source>
        <dbReference type="WBParaSite" id="ACOC_0000253301-mRNA-1"/>
    </source>
</evidence>
<organism evidence="11">
    <name type="scientific">Angiostrongylus costaricensis</name>
    <name type="common">Nematode worm</name>
    <dbReference type="NCBI Taxonomy" id="334426"/>
    <lineage>
        <taxon>Eukaryota</taxon>
        <taxon>Metazoa</taxon>
        <taxon>Ecdysozoa</taxon>
        <taxon>Nematoda</taxon>
        <taxon>Chromadorea</taxon>
        <taxon>Rhabditida</taxon>
        <taxon>Rhabditina</taxon>
        <taxon>Rhabditomorpha</taxon>
        <taxon>Strongyloidea</taxon>
        <taxon>Metastrongylidae</taxon>
        <taxon>Angiostrongylus</taxon>
    </lineage>
</organism>
<dbReference type="PANTHER" id="PTHR24300:SF414">
    <property type="entry name" value="CYTOCHROME P450 FAMILY"/>
    <property type="match status" value="1"/>
</dbReference>
<dbReference type="AlphaFoldDB" id="A0A158PEX1"/>
<dbReference type="PROSITE" id="PS00086">
    <property type="entry name" value="CYTOCHROME_P450"/>
    <property type="match status" value="1"/>
</dbReference>
<gene>
    <name evidence="9" type="ORF">ACOC_LOCUS2534</name>
</gene>
<sequence>MDYNLSIFLTWVMNGSTEIVRLHSLLDRQSHLVVKPIMGLYIAAPWTTDIPLLNDKWCELMQIRQQLWDFLQKQIDSHHRQLATDGVLEDDLTFAYMREMEKRRLTGTDMGYFNEWQMKMLLFDLLFAGMETTATTLKWGFLLVILNPHVQRRVQEELDRECAEDVVTMADRPRLPYTQATINEIQRIANIVPINLMRTVSDDVTMDGFHFPKGTLVIPQISILMNDESIFENCKEFRPERFLDVHGKLRRIDEFLPFSVGKRQCLGESLARAELFLIFSNLLKQFDFKPTSGTALSTSRILGLTVSPPKYECIVELRKLDRNHNFV</sequence>
<dbReference type="SUPFAM" id="SSF48264">
    <property type="entry name" value="Cytochrome P450"/>
    <property type="match status" value="1"/>
</dbReference>
<evidence type="ECO:0000256" key="3">
    <source>
        <dbReference type="ARBA" id="ARBA00022723"/>
    </source>
</evidence>
<dbReference type="PANTHER" id="PTHR24300">
    <property type="entry name" value="CYTOCHROME P450 508A4-RELATED"/>
    <property type="match status" value="1"/>
</dbReference>
<dbReference type="GO" id="GO:0006082">
    <property type="term" value="P:organic acid metabolic process"/>
    <property type="evidence" value="ECO:0007669"/>
    <property type="project" value="TreeGrafter"/>
</dbReference>
<dbReference type="FunFam" id="1.10.630.10:FF:000036">
    <property type="entry name" value="CYtochrome P450 family"/>
    <property type="match status" value="1"/>
</dbReference>
<keyword evidence="6 8" id="KW-0503">Monooxygenase</keyword>
<dbReference type="InterPro" id="IPR017972">
    <property type="entry name" value="Cyt_P450_CS"/>
</dbReference>
<dbReference type="GO" id="GO:0005506">
    <property type="term" value="F:iron ion binding"/>
    <property type="evidence" value="ECO:0007669"/>
    <property type="project" value="InterPro"/>
</dbReference>
<comment type="cofactor">
    <cofactor evidence="1 7">
        <name>heme</name>
        <dbReference type="ChEBI" id="CHEBI:30413"/>
    </cofactor>
</comment>
<evidence type="ECO:0000256" key="1">
    <source>
        <dbReference type="ARBA" id="ARBA00001971"/>
    </source>
</evidence>
<keyword evidence="3 7" id="KW-0479">Metal-binding</keyword>
<dbReference type="GO" id="GO:0006805">
    <property type="term" value="P:xenobiotic metabolic process"/>
    <property type="evidence" value="ECO:0007669"/>
    <property type="project" value="TreeGrafter"/>
</dbReference>
<dbReference type="Pfam" id="PF00067">
    <property type="entry name" value="p450"/>
    <property type="match status" value="1"/>
</dbReference>
<accession>A0A158PEX1</accession>
<evidence type="ECO:0000256" key="4">
    <source>
        <dbReference type="ARBA" id="ARBA00023002"/>
    </source>
</evidence>
<dbReference type="InterPro" id="IPR050182">
    <property type="entry name" value="Cytochrome_P450_fam2"/>
</dbReference>
<feature type="binding site" description="axial binding residue" evidence="7">
    <location>
        <position position="265"/>
    </location>
    <ligand>
        <name>heme</name>
        <dbReference type="ChEBI" id="CHEBI:30413"/>
    </ligand>
    <ligandPart>
        <name>Fe</name>
        <dbReference type="ChEBI" id="CHEBI:18248"/>
    </ligandPart>
</feature>
<dbReference type="Proteomes" id="UP000267027">
    <property type="component" value="Unassembled WGS sequence"/>
</dbReference>